<name>A0A2C9CES2_KUEST</name>
<sequence length="172" mass="19980">MNHSVVKYPIFCWFMLFFPLCFYGCASLSNKDHPFHFDRQHAILSQREGWQVLQDEKEGIILWNEEHLAAIVMLYSPSGNKKLTPDLLNHQLFIGIRNKDIVLKEPLIIDGKDALHSLLLGELDSRKFKFDSYTIKGEGIVCDIVYFAPPDFFDAKHEDFLTLIQTFKFPAQ</sequence>
<protein>
    <submittedName>
        <fullName evidence="1">Uncharacterized protein</fullName>
    </submittedName>
</protein>
<dbReference type="KEGG" id="kst:KSMBR1_1646"/>
<keyword evidence="2" id="KW-1185">Reference proteome</keyword>
<organism evidence="1 2">
    <name type="scientific">Kuenenia stuttgartiensis</name>
    <dbReference type="NCBI Taxonomy" id="174633"/>
    <lineage>
        <taxon>Bacteria</taxon>
        <taxon>Pseudomonadati</taxon>
        <taxon>Planctomycetota</taxon>
        <taxon>Candidatus Brocadiia</taxon>
        <taxon>Candidatus Brocadiales</taxon>
        <taxon>Candidatus Brocadiaceae</taxon>
        <taxon>Candidatus Kuenenia</taxon>
    </lineage>
</organism>
<dbReference type="EMBL" id="LT934425">
    <property type="protein sequence ID" value="SOH04145.1"/>
    <property type="molecule type" value="Genomic_DNA"/>
</dbReference>
<dbReference type="AlphaFoldDB" id="A0A2C9CES2"/>
<dbReference type="Proteomes" id="UP000221734">
    <property type="component" value="Chromosome Kuenenia_stuttgartiensis_MBR1"/>
</dbReference>
<dbReference type="OrthoDB" id="277932at2"/>
<reference evidence="2" key="1">
    <citation type="submission" date="2017-10" db="EMBL/GenBank/DDBJ databases">
        <authorList>
            <person name="Frank J."/>
        </authorList>
    </citation>
    <scope>NUCLEOTIDE SEQUENCE [LARGE SCALE GENOMIC DNA]</scope>
</reference>
<evidence type="ECO:0000313" key="2">
    <source>
        <dbReference type="Proteomes" id="UP000221734"/>
    </source>
</evidence>
<accession>A0A2C9CES2</accession>
<proteinExistence type="predicted"/>
<gene>
    <name evidence="1" type="ORF">KSMBR1_1646</name>
</gene>
<dbReference type="RefSeq" id="WP_099324877.1">
    <property type="nucleotide sequence ID" value="NZ_LT934425.1"/>
</dbReference>
<evidence type="ECO:0000313" key="1">
    <source>
        <dbReference type="EMBL" id="SOH04145.1"/>
    </source>
</evidence>